<evidence type="ECO:0000313" key="1">
    <source>
        <dbReference type="EMBL" id="ALL70924.1"/>
    </source>
</evidence>
<protein>
    <submittedName>
        <fullName evidence="1">Uncharacterized protein</fullName>
    </submittedName>
</protein>
<dbReference type="AlphaFoldDB" id="A0A0P0RPB9"/>
<organism evidence="1 2">
    <name type="scientific">Paraburkholderia caribensis MBA4</name>
    <dbReference type="NCBI Taxonomy" id="1323664"/>
    <lineage>
        <taxon>Bacteria</taxon>
        <taxon>Pseudomonadati</taxon>
        <taxon>Pseudomonadota</taxon>
        <taxon>Betaproteobacteria</taxon>
        <taxon>Burkholderiales</taxon>
        <taxon>Burkholderiaceae</taxon>
        <taxon>Paraburkholderia</taxon>
    </lineage>
</organism>
<dbReference type="RefSeq" id="WP_158511012.1">
    <property type="nucleotide sequence ID" value="NZ_CP012748.1"/>
</dbReference>
<reference evidence="1 2" key="1">
    <citation type="journal article" date="2014" name="Genome Announc.">
        <title>Draft Genome Sequence of the Haloacid-Degrading Burkholderia caribensis Strain MBA4.</title>
        <authorList>
            <person name="Pan Y."/>
            <person name="Kong K.F."/>
            <person name="Tsang J.S."/>
        </authorList>
    </citation>
    <scope>NUCLEOTIDE SEQUENCE [LARGE SCALE GENOMIC DNA]</scope>
    <source>
        <strain evidence="1 2">MBA4</strain>
        <plasmid evidence="2">Plasmid</plasmid>
    </source>
</reference>
<keyword evidence="1" id="KW-0614">Plasmid</keyword>
<sequence length="47" mass="4749">MSFIVLSAVAGFALLFFLLCMPETGGKVVTADAGPDATSAASTRAIE</sequence>
<name>A0A0P0RPB9_9BURK</name>
<dbReference type="Proteomes" id="UP000019146">
    <property type="component" value="Plasmid unnamed"/>
</dbReference>
<accession>A0A0P0RPB9</accession>
<dbReference type="KEGG" id="bcai:K788_0006977"/>
<evidence type="ECO:0000313" key="2">
    <source>
        <dbReference type="Proteomes" id="UP000019146"/>
    </source>
</evidence>
<dbReference type="GeneID" id="69975329"/>
<gene>
    <name evidence="1" type="ORF">K788_0006977</name>
</gene>
<proteinExistence type="predicted"/>
<geneLocation type="plasmid" evidence="2"/>
<dbReference type="EMBL" id="CP012748">
    <property type="protein sequence ID" value="ALL70924.1"/>
    <property type="molecule type" value="Genomic_DNA"/>
</dbReference>